<proteinExistence type="predicted"/>
<dbReference type="EMBL" id="CAJNOC010006701">
    <property type="protein sequence ID" value="CAF1083883.1"/>
    <property type="molecule type" value="Genomic_DNA"/>
</dbReference>
<feature type="non-terminal residue" evidence="1">
    <location>
        <position position="1"/>
    </location>
</feature>
<sequence length="176" mass="20442">FIPNRLGIPNSAISLSTGYYNLPPRNYFDGEFTLMAWTRLTKTAHFQRFIECGIDRFKAVIASLSDGYSNRPHYTIFYGNSESSLRVISANPLEIGVWYHLTFTFKNKIGYYYRNGVMDKFGELEYPINITRTVCFLGRSQYPESDPDASADFDDIKIFNKALNEDEILKEYQKNY</sequence>
<dbReference type="InterPro" id="IPR013320">
    <property type="entry name" value="ConA-like_dom_sf"/>
</dbReference>
<protein>
    <recommendedName>
        <fullName evidence="3">LamG domain-containing protein</fullName>
    </recommendedName>
</protein>
<dbReference type="Pfam" id="PF13385">
    <property type="entry name" value="Laminin_G_3"/>
    <property type="match status" value="1"/>
</dbReference>
<dbReference type="AlphaFoldDB" id="A0A814MV90"/>
<dbReference type="Gene3D" id="2.60.120.200">
    <property type="match status" value="1"/>
</dbReference>
<accession>A0A814MV90</accession>
<evidence type="ECO:0000313" key="2">
    <source>
        <dbReference type="Proteomes" id="UP000663879"/>
    </source>
</evidence>
<dbReference type="OrthoDB" id="5358475at2759"/>
<comment type="caution">
    <text evidence="1">The sequence shown here is derived from an EMBL/GenBank/DDBJ whole genome shotgun (WGS) entry which is preliminary data.</text>
</comment>
<organism evidence="1 2">
    <name type="scientific">Brachionus calyciflorus</name>
    <dbReference type="NCBI Taxonomy" id="104777"/>
    <lineage>
        <taxon>Eukaryota</taxon>
        <taxon>Metazoa</taxon>
        <taxon>Spiralia</taxon>
        <taxon>Gnathifera</taxon>
        <taxon>Rotifera</taxon>
        <taxon>Eurotatoria</taxon>
        <taxon>Monogononta</taxon>
        <taxon>Pseudotrocha</taxon>
        <taxon>Ploima</taxon>
        <taxon>Brachionidae</taxon>
        <taxon>Brachionus</taxon>
    </lineage>
</organism>
<evidence type="ECO:0000313" key="1">
    <source>
        <dbReference type="EMBL" id="CAF1083883.1"/>
    </source>
</evidence>
<evidence type="ECO:0008006" key="3">
    <source>
        <dbReference type="Google" id="ProtNLM"/>
    </source>
</evidence>
<reference evidence="1" key="1">
    <citation type="submission" date="2021-02" db="EMBL/GenBank/DDBJ databases">
        <authorList>
            <person name="Nowell W R."/>
        </authorList>
    </citation>
    <scope>NUCLEOTIDE SEQUENCE</scope>
    <source>
        <strain evidence="1">Ploen Becks lab</strain>
    </source>
</reference>
<keyword evidence="2" id="KW-1185">Reference proteome</keyword>
<name>A0A814MV90_9BILA</name>
<dbReference type="Proteomes" id="UP000663879">
    <property type="component" value="Unassembled WGS sequence"/>
</dbReference>
<dbReference type="SUPFAM" id="SSF49899">
    <property type="entry name" value="Concanavalin A-like lectins/glucanases"/>
    <property type="match status" value="1"/>
</dbReference>
<gene>
    <name evidence="1" type="ORF">OXX778_LOCUS20326</name>
</gene>